<keyword evidence="7 9" id="KW-1133">Transmembrane helix</keyword>
<dbReference type="InterPro" id="IPR000515">
    <property type="entry name" value="MetI-like"/>
</dbReference>
<dbReference type="EMBL" id="CP074126">
    <property type="protein sequence ID" value="QUS56568.1"/>
    <property type="molecule type" value="Genomic_DNA"/>
</dbReference>
<dbReference type="PANTHER" id="PTHR30614:SF0">
    <property type="entry name" value="L-CYSTINE TRANSPORT SYSTEM PERMEASE PROTEIN TCYL"/>
    <property type="match status" value="1"/>
</dbReference>
<evidence type="ECO:0000313" key="11">
    <source>
        <dbReference type="EMBL" id="QUS56568.1"/>
    </source>
</evidence>
<keyword evidence="3 9" id="KW-0813">Transport</keyword>
<evidence type="ECO:0000256" key="4">
    <source>
        <dbReference type="ARBA" id="ARBA00022475"/>
    </source>
</evidence>
<evidence type="ECO:0000256" key="7">
    <source>
        <dbReference type="ARBA" id="ARBA00022989"/>
    </source>
</evidence>
<dbReference type="InterPro" id="IPR010065">
    <property type="entry name" value="AA_ABC_transptr_permease_3TM"/>
</dbReference>
<evidence type="ECO:0000259" key="10">
    <source>
        <dbReference type="PROSITE" id="PS50928"/>
    </source>
</evidence>
<evidence type="ECO:0000256" key="9">
    <source>
        <dbReference type="RuleBase" id="RU363032"/>
    </source>
</evidence>
<dbReference type="Gene3D" id="1.10.3720.10">
    <property type="entry name" value="MetI-like"/>
    <property type="match status" value="1"/>
</dbReference>
<evidence type="ECO:0000256" key="8">
    <source>
        <dbReference type="ARBA" id="ARBA00023136"/>
    </source>
</evidence>
<accession>A0ABX8ANB6</accession>
<comment type="subcellular location">
    <subcellularLocation>
        <location evidence="1">Cell inner membrane</location>
        <topology evidence="1">Multi-pass membrane protein</topology>
    </subcellularLocation>
    <subcellularLocation>
        <location evidence="9">Cell membrane</location>
        <topology evidence="9">Multi-pass membrane protein</topology>
    </subcellularLocation>
</comment>
<sequence>MFGYSFHWRTVWQEIPQLAEGAIVTLQIAVFSMLIGITLAVLLAVARRNEGSIASRLASVWIEVARNTPCLLQIYLAYFGLGALGINISSYAAVLGAIAFNNAGYLAEILRGGFNAVPQTQYAAARSLGMNSFRVYSYVVLPQVFRVTFRPIMNQSMWALLNTSLGMVIGLKELTGATQFAQSRSFRTFEFFLVAAAMYYVIAKIILGLAALVQWRFLKGGR</sequence>
<dbReference type="CDD" id="cd06261">
    <property type="entry name" value="TM_PBP2"/>
    <property type="match status" value="1"/>
</dbReference>
<keyword evidence="4" id="KW-1003">Cell membrane</keyword>
<feature type="domain" description="ABC transmembrane type-1" evidence="10">
    <location>
        <begin position="22"/>
        <end position="211"/>
    </location>
</feature>
<dbReference type="Pfam" id="PF00528">
    <property type="entry name" value="BPD_transp_1"/>
    <property type="match status" value="1"/>
</dbReference>
<dbReference type="PANTHER" id="PTHR30614">
    <property type="entry name" value="MEMBRANE COMPONENT OF AMINO ACID ABC TRANSPORTER"/>
    <property type="match status" value="1"/>
</dbReference>
<dbReference type="SUPFAM" id="SSF161098">
    <property type="entry name" value="MetI-like"/>
    <property type="match status" value="1"/>
</dbReference>
<evidence type="ECO:0000256" key="5">
    <source>
        <dbReference type="ARBA" id="ARBA00022692"/>
    </source>
</evidence>
<dbReference type="Proteomes" id="UP000680706">
    <property type="component" value="Chromosome"/>
</dbReference>
<dbReference type="InterPro" id="IPR035906">
    <property type="entry name" value="MetI-like_sf"/>
</dbReference>
<keyword evidence="6" id="KW-0029">Amino-acid transport</keyword>
<keyword evidence="8 9" id="KW-0472">Membrane</keyword>
<protein>
    <submittedName>
        <fullName evidence="11">Amino acid ABC transporter permease</fullName>
    </submittedName>
</protein>
<dbReference type="NCBIfam" id="TIGR01726">
    <property type="entry name" value="HEQRo_perm_3TM"/>
    <property type="match status" value="1"/>
</dbReference>
<feature type="transmembrane region" description="Helical" evidence="9">
    <location>
        <begin position="22"/>
        <end position="46"/>
    </location>
</feature>
<evidence type="ECO:0000256" key="2">
    <source>
        <dbReference type="ARBA" id="ARBA00010072"/>
    </source>
</evidence>
<evidence type="ECO:0000256" key="1">
    <source>
        <dbReference type="ARBA" id="ARBA00004429"/>
    </source>
</evidence>
<feature type="transmembrane region" description="Helical" evidence="9">
    <location>
        <begin position="75"/>
        <end position="100"/>
    </location>
</feature>
<feature type="transmembrane region" description="Helical" evidence="9">
    <location>
        <begin position="191"/>
        <end position="213"/>
    </location>
</feature>
<dbReference type="PROSITE" id="PS50928">
    <property type="entry name" value="ABC_TM1"/>
    <property type="match status" value="1"/>
</dbReference>
<organism evidence="11 12">
    <name type="scientific">Pseudovibrio brasiliensis</name>
    <dbReference type="NCBI Taxonomy" id="1898042"/>
    <lineage>
        <taxon>Bacteria</taxon>
        <taxon>Pseudomonadati</taxon>
        <taxon>Pseudomonadota</taxon>
        <taxon>Alphaproteobacteria</taxon>
        <taxon>Hyphomicrobiales</taxon>
        <taxon>Stappiaceae</taxon>
        <taxon>Pseudovibrio</taxon>
    </lineage>
</organism>
<name>A0ABX8ANB6_9HYPH</name>
<keyword evidence="12" id="KW-1185">Reference proteome</keyword>
<reference evidence="11 12" key="1">
    <citation type="journal article" date="2021" name="Angew. Chem. Int. Ed. Engl.">
        <title>A novel family of nonribosomal peptides modulate collective behavior in Pseudovibrio bacteria isolated from marine sponges.</title>
        <authorList>
            <person name="Ioca L.P."/>
            <person name="Dai Y."/>
            <person name="Kunakom S."/>
            <person name="Diaz-Espinosa J."/>
            <person name="Krunic A."/>
            <person name="Crnkovic C.M."/>
            <person name="Orjala J."/>
            <person name="Sanchez L.M."/>
            <person name="Ferreira A.G."/>
            <person name="Berlinck R.G.S."/>
            <person name="Eustaquio A.S."/>
        </authorList>
    </citation>
    <scope>NUCLEOTIDE SEQUENCE [LARGE SCALE GENOMIC DNA]</scope>
    <source>
        <strain evidence="11 12">Ab134</strain>
    </source>
</reference>
<evidence type="ECO:0000313" key="12">
    <source>
        <dbReference type="Proteomes" id="UP000680706"/>
    </source>
</evidence>
<keyword evidence="5 9" id="KW-0812">Transmembrane</keyword>
<evidence type="ECO:0000256" key="3">
    <source>
        <dbReference type="ARBA" id="ARBA00022448"/>
    </source>
</evidence>
<comment type="similarity">
    <text evidence="2">Belongs to the binding-protein-dependent transport system permease family. HisMQ subfamily.</text>
</comment>
<dbReference type="InterPro" id="IPR043429">
    <property type="entry name" value="ArtM/GltK/GlnP/TcyL/YhdX-like"/>
</dbReference>
<dbReference type="RefSeq" id="WP_075699626.1">
    <property type="nucleotide sequence ID" value="NZ_CP074126.1"/>
</dbReference>
<gene>
    <name evidence="11" type="ORF">KGB56_03780</name>
</gene>
<proteinExistence type="inferred from homology"/>
<evidence type="ECO:0000256" key="6">
    <source>
        <dbReference type="ARBA" id="ARBA00022970"/>
    </source>
</evidence>